<feature type="transmembrane region" description="Helical" evidence="1">
    <location>
        <begin position="141"/>
        <end position="158"/>
    </location>
</feature>
<gene>
    <name evidence="3" type="ORF">SAMN05216381_4003</name>
</gene>
<proteinExistence type="predicted"/>
<dbReference type="Proteomes" id="UP000243378">
    <property type="component" value="Unassembled WGS sequence"/>
</dbReference>
<feature type="transmembrane region" description="Helical" evidence="1">
    <location>
        <begin position="97"/>
        <end position="126"/>
    </location>
</feature>
<keyword evidence="1" id="KW-0472">Membrane</keyword>
<keyword evidence="1" id="KW-1133">Transmembrane helix</keyword>
<dbReference type="OrthoDB" id="7770860at2"/>
<dbReference type="RefSeq" id="WP_092371497.1">
    <property type="nucleotide sequence ID" value="NZ_FNBM01000011.1"/>
</dbReference>
<reference evidence="3 4" key="1">
    <citation type="submission" date="2016-10" db="EMBL/GenBank/DDBJ databases">
        <authorList>
            <person name="de Groot N.N."/>
        </authorList>
    </citation>
    <scope>NUCLEOTIDE SEQUENCE [LARGE SCALE GENOMIC DNA]</scope>
    <source>
        <strain evidence="3 4">LMG 25475</strain>
    </source>
</reference>
<sequence>MRTPPNKKELIIGLAMIGSSLAYLVMAYQLPGHDGVDAGTVPALLAGLLILLGAMQVFSAFARKPAPAEAAATPTTGDLPEVPVEEAAPDIIEPRTVILTLALILGYMALLGPVGFPIMTVIYLYLQFLVLTPVTQKAKHVSYLLIAVISSAVIFLLFREAFDLMLPAGLLNNFI</sequence>
<protein>
    <submittedName>
        <fullName evidence="3">Tripartite tricarboxylate transporter TctB family protein</fullName>
    </submittedName>
</protein>
<dbReference type="EMBL" id="FNBM01000011">
    <property type="protein sequence ID" value="SDG44124.1"/>
    <property type="molecule type" value="Genomic_DNA"/>
</dbReference>
<organism evidence="3 4">
    <name type="scientific">Phytopseudomonas seleniipraecipitans</name>
    <dbReference type="NCBI Taxonomy" id="640205"/>
    <lineage>
        <taxon>Bacteria</taxon>
        <taxon>Pseudomonadati</taxon>
        <taxon>Pseudomonadota</taxon>
        <taxon>Gammaproteobacteria</taxon>
        <taxon>Pseudomonadales</taxon>
        <taxon>Pseudomonadaceae</taxon>
        <taxon>Phytopseudomonas</taxon>
    </lineage>
</organism>
<dbReference type="Pfam" id="PF07331">
    <property type="entry name" value="TctB"/>
    <property type="match status" value="1"/>
</dbReference>
<feature type="domain" description="DUF1468" evidence="2">
    <location>
        <begin position="11"/>
        <end position="167"/>
    </location>
</feature>
<dbReference type="STRING" id="640205.SAMN05216381_4003"/>
<evidence type="ECO:0000313" key="4">
    <source>
        <dbReference type="Proteomes" id="UP000243378"/>
    </source>
</evidence>
<dbReference type="InterPro" id="IPR009936">
    <property type="entry name" value="DUF1468"/>
</dbReference>
<feature type="transmembrane region" description="Helical" evidence="1">
    <location>
        <begin position="43"/>
        <end position="62"/>
    </location>
</feature>
<name>A0A1G7U9L9_9GAMM</name>
<evidence type="ECO:0000313" key="3">
    <source>
        <dbReference type="EMBL" id="SDG44124.1"/>
    </source>
</evidence>
<evidence type="ECO:0000256" key="1">
    <source>
        <dbReference type="SAM" id="Phobius"/>
    </source>
</evidence>
<evidence type="ECO:0000259" key="2">
    <source>
        <dbReference type="Pfam" id="PF07331"/>
    </source>
</evidence>
<accession>A0A1G7U9L9</accession>
<dbReference type="AlphaFoldDB" id="A0A1G7U9L9"/>
<keyword evidence="1" id="KW-0812">Transmembrane</keyword>